<organism evidence="1 2">
    <name type="scientific">Halteria grandinella</name>
    <dbReference type="NCBI Taxonomy" id="5974"/>
    <lineage>
        <taxon>Eukaryota</taxon>
        <taxon>Sar</taxon>
        <taxon>Alveolata</taxon>
        <taxon>Ciliophora</taxon>
        <taxon>Intramacronucleata</taxon>
        <taxon>Spirotrichea</taxon>
        <taxon>Stichotrichia</taxon>
        <taxon>Sporadotrichida</taxon>
        <taxon>Halteriidae</taxon>
        <taxon>Halteria</taxon>
    </lineage>
</organism>
<protein>
    <submittedName>
        <fullName evidence="1">Uncharacterized protein</fullName>
    </submittedName>
</protein>
<gene>
    <name evidence="1" type="ORF">FGO68_gene14667</name>
</gene>
<name>A0A8J8NDY3_HALGN</name>
<evidence type="ECO:0000313" key="1">
    <source>
        <dbReference type="EMBL" id="TNV73447.1"/>
    </source>
</evidence>
<accession>A0A8J8NDY3</accession>
<keyword evidence="2" id="KW-1185">Reference proteome</keyword>
<evidence type="ECO:0000313" key="2">
    <source>
        <dbReference type="Proteomes" id="UP000785679"/>
    </source>
</evidence>
<sequence>MSQPAQHFQALLCFLNEIFESFRVLTCEYYLHRNSLTDCIVFCKCFLSLDCQEIPISDKLNAQLVSLGLNCYYVKQTYRSC</sequence>
<dbReference type="EMBL" id="RRYP01018866">
    <property type="protein sequence ID" value="TNV73447.1"/>
    <property type="molecule type" value="Genomic_DNA"/>
</dbReference>
<dbReference type="AlphaFoldDB" id="A0A8J8NDY3"/>
<comment type="caution">
    <text evidence="1">The sequence shown here is derived from an EMBL/GenBank/DDBJ whole genome shotgun (WGS) entry which is preliminary data.</text>
</comment>
<proteinExistence type="predicted"/>
<reference evidence="1" key="1">
    <citation type="submission" date="2019-06" db="EMBL/GenBank/DDBJ databases">
        <authorList>
            <person name="Zheng W."/>
        </authorList>
    </citation>
    <scope>NUCLEOTIDE SEQUENCE</scope>
    <source>
        <strain evidence="1">QDHG01</strain>
    </source>
</reference>
<dbReference type="Proteomes" id="UP000785679">
    <property type="component" value="Unassembled WGS sequence"/>
</dbReference>